<gene>
    <name evidence="2" type="ORF">PR001_g9029</name>
    <name evidence="1" type="ORF">PR002_g17409</name>
    <name evidence="3" type="ORF">PR003_g10073</name>
</gene>
<dbReference type="EMBL" id="QXFV01000490">
    <property type="protein sequence ID" value="KAE9036019.1"/>
    <property type="molecule type" value="Genomic_DNA"/>
</dbReference>
<dbReference type="Proteomes" id="UP000435112">
    <property type="component" value="Unassembled WGS sequence"/>
</dbReference>
<comment type="caution">
    <text evidence="3">The sequence shown here is derived from an EMBL/GenBank/DDBJ whole genome shotgun (WGS) entry which is preliminary data.</text>
</comment>
<sequence>MSLPRLDDDNQAMSDRYESVFLVLVRTSRCRAPSASISCSSDCLYTLMAGTATLTQLDAALRSAFSTSIVLCSNESVKFHTCVVRDCPNLTIVRFDDDNGKEEGLAG</sequence>
<dbReference type="EMBL" id="QXFT01000539">
    <property type="protein sequence ID" value="KAE9341278.1"/>
    <property type="molecule type" value="Genomic_DNA"/>
</dbReference>
<evidence type="ECO:0000313" key="2">
    <source>
        <dbReference type="EMBL" id="KAE9036019.1"/>
    </source>
</evidence>
<evidence type="ECO:0000313" key="6">
    <source>
        <dbReference type="Proteomes" id="UP000435112"/>
    </source>
</evidence>
<dbReference type="Proteomes" id="UP000429607">
    <property type="component" value="Unassembled WGS sequence"/>
</dbReference>
<dbReference type="AlphaFoldDB" id="A0A6A4FL77"/>
<evidence type="ECO:0000313" key="4">
    <source>
        <dbReference type="Proteomes" id="UP000429607"/>
    </source>
</evidence>
<evidence type="ECO:0000313" key="3">
    <source>
        <dbReference type="EMBL" id="KAE9341278.1"/>
    </source>
</evidence>
<reference evidence="3 5" key="1">
    <citation type="submission" date="2018-08" db="EMBL/GenBank/DDBJ databases">
        <title>Genomic investigation of the strawberry pathogen Phytophthora fragariae indicates pathogenicity is determined by transcriptional variation in three key races.</title>
        <authorList>
            <person name="Adams T.M."/>
            <person name="Armitage A.D."/>
            <person name="Sobczyk M.K."/>
            <person name="Bates H.J."/>
            <person name="Dunwell J.M."/>
            <person name="Nellist C.F."/>
            <person name="Harrison R.J."/>
        </authorList>
    </citation>
    <scope>NUCLEOTIDE SEQUENCE [LARGE SCALE GENOMIC DNA]</scope>
    <source>
        <strain evidence="2 4">SCRP249</strain>
        <strain evidence="1 6">SCRP324</strain>
        <strain evidence="3 5">SCRP333</strain>
    </source>
</reference>
<name>A0A6A4FL77_9STRA</name>
<keyword evidence="5" id="KW-1185">Reference proteome</keyword>
<dbReference type="EMBL" id="QXFU01001400">
    <property type="protein sequence ID" value="KAE9003201.1"/>
    <property type="molecule type" value="Genomic_DNA"/>
</dbReference>
<accession>A0A6A4FL77</accession>
<protein>
    <submittedName>
        <fullName evidence="3">Uncharacterized protein</fullName>
    </submittedName>
</protein>
<dbReference type="Proteomes" id="UP000434957">
    <property type="component" value="Unassembled WGS sequence"/>
</dbReference>
<proteinExistence type="predicted"/>
<organism evidence="3 5">
    <name type="scientific">Phytophthora rubi</name>
    <dbReference type="NCBI Taxonomy" id="129364"/>
    <lineage>
        <taxon>Eukaryota</taxon>
        <taxon>Sar</taxon>
        <taxon>Stramenopiles</taxon>
        <taxon>Oomycota</taxon>
        <taxon>Peronosporomycetes</taxon>
        <taxon>Peronosporales</taxon>
        <taxon>Peronosporaceae</taxon>
        <taxon>Phytophthora</taxon>
    </lineage>
</organism>
<evidence type="ECO:0000313" key="5">
    <source>
        <dbReference type="Proteomes" id="UP000434957"/>
    </source>
</evidence>
<evidence type="ECO:0000313" key="1">
    <source>
        <dbReference type="EMBL" id="KAE9003201.1"/>
    </source>
</evidence>